<dbReference type="OrthoDB" id="43182at2"/>
<organism evidence="1 2">
    <name type="scientific">Kosmotoga olearia (strain ATCC BAA-1733 / DSM 21960 / TBF 19.5.1)</name>
    <dbReference type="NCBI Taxonomy" id="521045"/>
    <lineage>
        <taxon>Bacteria</taxon>
        <taxon>Thermotogati</taxon>
        <taxon>Thermotogota</taxon>
        <taxon>Thermotogae</taxon>
        <taxon>Kosmotogales</taxon>
        <taxon>Kosmotogaceae</taxon>
        <taxon>Kosmotoga</taxon>
    </lineage>
</organism>
<dbReference type="Proteomes" id="UP000002382">
    <property type="component" value="Chromosome"/>
</dbReference>
<name>C5CFG5_KOSOT</name>
<dbReference type="KEGG" id="kol:Kole_1684"/>
<sequence>MKKYYLIILLGLLSVTGFSFDPFLVQTGGNSILATGYWANYGSPSDLYGILNSAVSTQVLEYRRAGSETVERELHILFFDPSEGGMAGILEWVMDAGLVNDYRSISYTVSGPLSPTTNYGVKLKLDVEDITTPGLDTYWLMASAGITGATGDFVQYVAAFNNALIWTSLSNSTAEKLDLFVGFRIVTLPFRLGIEFGTRAGMNVRYAGISLDLKLFDALALRGGVSYNVDLNWTNSDVVVGGGFQLTAGNMGLSLGVGANLNNTITDQNIDIEFMWGATFFGRW</sequence>
<dbReference type="AlphaFoldDB" id="C5CFG5"/>
<keyword evidence="2" id="KW-1185">Reference proteome</keyword>
<dbReference type="STRING" id="521045.Kole_1684"/>
<dbReference type="eggNOG" id="ENOG5033Y0Q">
    <property type="taxonomic scope" value="Bacteria"/>
</dbReference>
<protein>
    <submittedName>
        <fullName evidence="1">Uncharacterized protein</fullName>
    </submittedName>
</protein>
<accession>C5CFG5</accession>
<dbReference type="HOGENOM" id="CLU_1011229_0_0_0"/>
<gene>
    <name evidence="1" type="ordered locus">Kole_1684</name>
</gene>
<reference evidence="1 2" key="1">
    <citation type="submission" date="2009-06" db="EMBL/GenBank/DDBJ databases">
        <title>Complete sequence of Thermotogales bacterium TBF 19.5.1.</title>
        <authorList>
            <consortium name="US DOE Joint Genome Institute"/>
            <person name="Lucas S."/>
            <person name="Copeland A."/>
            <person name="Lapidus A."/>
            <person name="Glavina del Rio T."/>
            <person name="Tice H."/>
            <person name="Bruce D."/>
            <person name="Goodwin L."/>
            <person name="Pitluck S."/>
            <person name="Chertkov O."/>
            <person name="Brettin T."/>
            <person name="Detter J.C."/>
            <person name="Han C."/>
            <person name="Schmutz J."/>
            <person name="Larimer F."/>
            <person name="Land M."/>
            <person name="Hauser L."/>
            <person name="Kyrpides N."/>
            <person name="Ovchinnikova G."/>
            <person name="Noll K."/>
        </authorList>
    </citation>
    <scope>NUCLEOTIDE SEQUENCE [LARGE SCALE GENOMIC DNA]</scope>
    <source>
        <strain evidence="2">ATCC BAA-1733 / DSM 21960 / TBF 19.5.1</strain>
    </source>
</reference>
<evidence type="ECO:0000313" key="2">
    <source>
        <dbReference type="Proteomes" id="UP000002382"/>
    </source>
</evidence>
<proteinExistence type="predicted"/>
<dbReference type="RefSeq" id="WP_015869017.1">
    <property type="nucleotide sequence ID" value="NC_012785.1"/>
</dbReference>
<dbReference type="EMBL" id="CP001634">
    <property type="protein sequence ID" value="ACR80373.1"/>
    <property type="molecule type" value="Genomic_DNA"/>
</dbReference>
<evidence type="ECO:0000313" key="1">
    <source>
        <dbReference type="EMBL" id="ACR80373.1"/>
    </source>
</evidence>
<reference evidence="1 2" key="2">
    <citation type="journal article" date="2011" name="J. Bacteriol.">
        <title>Genome Sequence of Kosmotoga olearia Strain TBF 19.5.1, a Thermophilic Bacterium with a Wide Growth Temperature Range, Isolated from the Troll B Oil Platform in the North Sea.</title>
        <authorList>
            <person name="Swithers K.S."/>
            <person name="Dipippo J.L."/>
            <person name="Bruce D.C."/>
            <person name="Detter C."/>
            <person name="Tapia R."/>
            <person name="Han S."/>
            <person name="Goodwin L.A."/>
            <person name="Han J."/>
            <person name="Woyke T."/>
            <person name="Pitluck S."/>
            <person name="Pennacchio L."/>
            <person name="Nolan M."/>
            <person name="Mikhailova N."/>
            <person name="Land M.L."/>
            <person name="Nesbo C.L."/>
            <person name="Gogarten J.P."/>
            <person name="Noll K.M."/>
        </authorList>
    </citation>
    <scope>NUCLEOTIDE SEQUENCE [LARGE SCALE GENOMIC DNA]</scope>
    <source>
        <strain evidence="2">ATCC BAA-1733 / DSM 21960 / TBF 19.5.1</strain>
    </source>
</reference>